<comment type="catalytic activity">
    <reaction evidence="4">
        <text>N(1)-(5-phospho-beta-D-ribosyl)glycinamide + (6R)-10-formyltetrahydrofolate = N(2)-formyl-N(1)-(5-phospho-beta-D-ribosyl)glycinamide + (6S)-5,6,7,8-tetrahydrofolate + H(+)</text>
        <dbReference type="Rhea" id="RHEA:15053"/>
        <dbReference type="ChEBI" id="CHEBI:15378"/>
        <dbReference type="ChEBI" id="CHEBI:57453"/>
        <dbReference type="ChEBI" id="CHEBI:143788"/>
        <dbReference type="ChEBI" id="CHEBI:147286"/>
        <dbReference type="ChEBI" id="CHEBI:195366"/>
        <dbReference type="EC" id="2.1.2.2"/>
    </reaction>
</comment>
<comment type="pathway">
    <text evidence="1 4">Purine metabolism; IMP biosynthesis via de novo pathway; N(2)-formyl-N(1)-(5-phospho-D-ribosyl)glycinamide from N(1)-(5-phospho-D-ribosyl)glycinamide (10-formyl THF route): step 1/1.</text>
</comment>
<feature type="site" description="Raises pKa of active site His" evidence="4">
    <location>
        <position position="150"/>
    </location>
</feature>
<dbReference type="NCBIfam" id="TIGR00639">
    <property type="entry name" value="PurN"/>
    <property type="match status" value="1"/>
</dbReference>
<feature type="binding site" evidence="4">
    <location>
        <begin position="17"/>
        <end position="19"/>
    </location>
    <ligand>
        <name>N(1)-(5-phospho-beta-D-ribosyl)glycinamide</name>
        <dbReference type="ChEBI" id="CHEBI:143788"/>
    </ligand>
</feature>
<dbReference type="HAMAP" id="MF_01930">
    <property type="entry name" value="PurN"/>
    <property type="match status" value="1"/>
</dbReference>
<dbReference type="PANTHER" id="PTHR43369">
    <property type="entry name" value="PHOSPHORIBOSYLGLYCINAMIDE FORMYLTRANSFERASE"/>
    <property type="match status" value="1"/>
</dbReference>
<dbReference type="InterPro" id="IPR002376">
    <property type="entry name" value="Formyl_transf_N"/>
</dbReference>
<evidence type="ECO:0000256" key="2">
    <source>
        <dbReference type="ARBA" id="ARBA00022679"/>
    </source>
</evidence>
<dbReference type="RefSeq" id="WP_038089473.1">
    <property type="nucleotide sequence ID" value="NZ_JQSG02000002.1"/>
</dbReference>
<dbReference type="Pfam" id="PF00551">
    <property type="entry name" value="Formyl_trans_N"/>
    <property type="match status" value="1"/>
</dbReference>
<dbReference type="SUPFAM" id="SSF53328">
    <property type="entry name" value="Formyltransferase"/>
    <property type="match status" value="1"/>
</dbReference>
<evidence type="ECO:0000256" key="3">
    <source>
        <dbReference type="ARBA" id="ARBA00022755"/>
    </source>
</evidence>
<comment type="caution">
    <text evidence="6">The sequence shown here is derived from an EMBL/GenBank/DDBJ whole genome shotgun (WGS) entry which is preliminary data.</text>
</comment>
<proteinExistence type="inferred from homology"/>
<dbReference type="UniPathway" id="UPA00074">
    <property type="reaction ID" value="UER00126"/>
</dbReference>
<sequence length="224" mass="23999">MSEAPLPRIVVLASGEGSNFEAIVEAVERGAIAARVVALISNRPRAGALARAAHHGIPTRIVDHTGYDGREAFDAALAAAIDAQRPDLVVLAGFMRILTPEFVDRYLGRMLNIHPSLLPRYPGLDTHARALADGAAEHGASIHFVTRELDGGPVVLQGRIAVLADDTPARLAARVQAVEHRLYPEAIAWFVSGRLRLDGDRATLDGNPLYTPRQLEPGEESSSS</sequence>
<evidence type="ECO:0000259" key="5">
    <source>
        <dbReference type="Pfam" id="PF00551"/>
    </source>
</evidence>
<feature type="active site" description="Proton donor" evidence="4">
    <location>
        <position position="114"/>
    </location>
</feature>
<organism evidence="6 7">
    <name type="scientific">Acidihalobacter prosperus</name>
    <dbReference type="NCBI Taxonomy" id="160660"/>
    <lineage>
        <taxon>Bacteria</taxon>
        <taxon>Pseudomonadati</taxon>
        <taxon>Pseudomonadota</taxon>
        <taxon>Gammaproteobacteria</taxon>
        <taxon>Chromatiales</taxon>
        <taxon>Ectothiorhodospiraceae</taxon>
        <taxon>Acidihalobacter</taxon>
    </lineage>
</organism>
<keyword evidence="2 4" id="KW-0808">Transferase</keyword>
<dbReference type="CDD" id="cd08645">
    <property type="entry name" value="FMT_core_GART"/>
    <property type="match status" value="1"/>
</dbReference>
<feature type="domain" description="Formyl transferase N-terminal" evidence="5">
    <location>
        <begin position="8"/>
        <end position="187"/>
    </location>
</feature>
<name>A0A1A6C5Y3_9GAMM</name>
<dbReference type="GO" id="GO:0006189">
    <property type="term" value="P:'de novo' IMP biosynthetic process"/>
    <property type="evidence" value="ECO:0007669"/>
    <property type="project" value="UniProtKB-UniRule"/>
</dbReference>
<feature type="binding site" evidence="4">
    <location>
        <position position="70"/>
    </location>
    <ligand>
        <name>(6R)-10-formyltetrahydrofolate</name>
        <dbReference type="ChEBI" id="CHEBI:195366"/>
    </ligand>
</feature>
<dbReference type="OrthoDB" id="9806170at2"/>
<dbReference type="AlphaFoldDB" id="A0A1A6C5Y3"/>
<accession>A0A1A6C5Y3</accession>
<dbReference type="InterPro" id="IPR036477">
    <property type="entry name" value="Formyl_transf_N_sf"/>
</dbReference>
<comment type="function">
    <text evidence="4">Catalyzes the transfer of a formyl group from 10-formyltetrahydrofolate to 5-phospho-ribosyl-glycinamide (GAR), producing 5-phospho-ribosyl-N-formylglycinamide (FGAR) and tetrahydrofolate.</text>
</comment>
<evidence type="ECO:0000256" key="4">
    <source>
        <dbReference type="HAMAP-Rule" id="MF_01930"/>
    </source>
</evidence>
<feature type="binding site" evidence="4">
    <location>
        <begin position="95"/>
        <end position="98"/>
    </location>
    <ligand>
        <name>(6R)-10-formyltetrahydrofolate</name>
        <dbReference type="ChEBI" id="CHEBI:195366"/>
    </ligand>
</feature>
<dbReference type="GO" id="GO:0005829">
    <property type="term" value="C:cytosol"/>
    <property type="evidence" value="ECO:0007669"/>
    <property type="project" value="TreeGrafter"/>
</dbReference>
<evidence type="ECO:0000256" key="1">
    <source>
        <dbReference type="ARBA" id="ARBA00005054"/>
    </source>
</evidence>
<feature type="binding site" evidence="4">
    <location>
        <position position="112"/>
    </location>
    <ligand>
        <name>(6R)-10-formyltetrahydrofolate</name>
        <dbReference type="ChEBI" id="CHEBI:195366"/>
    </ligand>
</feature>
<reference evidence="6 7" key="1">
    <citation type="journal article" date="2014" name="Genome Announc.">
        <title>Draft Genome Sequence of the Iron-Oxidizing, Acidophilic, and Halotolerant 'Thiobacillus prosperus' Type Strain DSM 5130.</title>
        <authorList>
            <person name="Ossandon F.J."/>
            <person name="Cardenas J.P."/>
            <person name="Corbett M."/>
            <person name="Quatrini R."/>
            <person name="Holmes D.S."/>
            <person name="Watkin E."/>
        </authorList>
    </citation>
    <scope>NUCLEOTIDE SEQUENCE [LARGE SCALE GENOMIC DNA]</scope>
    <source>
        <strain evidence="6 7">DSM 5130</strain>
    </source>
</reference>
<dbReference type="EC" id="2.1.2.2" evidence="4"/>
<dbReference type="PANTHER" id="PTHR43369:SF2">
    <property type="entry name" value="PHOSPHORIBOSYLGLYCINAMIDE FORMYLTRANSFERASE"/>
    <property type="match status" value="1"/>
</dbReference>
<dbReference type="Proteomes" id="UP000029273">
    <property type="component" value="Unassembled WGS sequence"/>
</dbReference>
<evidence type="ECO:0000313" key="6">
    <source>
        <dbReference type="EMBL" id="OBS09945.1"/>
    </source>
</evidence>
<dbReference type="InterPro" id="IPR004607">
    <property type="entry name" value="GART"/>
</dbReference>
<protein>
    <recommendedName>
        <fullName evidence="4">Phosphoribosylglycinamide formyltransferase</fullName>
        <ecNumber evidence="4">2.1.2.2</ecNumber>
    </recommendedName>
    <alternativeName>
        <fullName evidence="4">5'-phosphoribosylglycinamide transformylase</fullName>
    </alternativeName>
    <alternativeName>
        <fullName evidence="4">GAR transformylase</fullName>
        <shortName evidence="4">GART</shortName>
    </alternativeName>
</protein>
<keyword evidence="3 4" id="KW-0658">Purine biosynthesis</keyword>
<comment type="similarity">
    <text evidence="4">Belongs to the GART family.</text>
</comment>
<dbReference type="EMBL" id="JQSG02000002">
    <property type="protein sequence ID" value="OBS09945.1"/>
    <property type="molecule type" value="Genomic_DNA"/>
</dbReference>
<evidence type="ECO:0000313" key="7">
    <source>
        <dbReference type="Proteomes" id="UP000029273"/>
    </source>
</evidence>
<dbReference type="Gene3D" id="3.40.50.170">
    <property type="entry name" value="Formyl transferase, N-terminal domain"/>
    <property type="match status" value="1"/>
</dbReference>
<keyword evidence="7" id="KW-1185">Reference proteome</keyword>
<dbReference type="GO" id="GO:0004644">
    <property type="term" value="F:phosphoribosylglycinamide formyltransferase activity"/>
    <property type="evidence" value="ECO:0007669"/>
    <property type="project" value="UniProtKB-UniRule"/>
</dbReference>
<gene>
    <name evidence="4" type="primary">purN</name>
    <name evidence="6" type="ORF">Thpro_020995</name>
</gene>